<feature type="region of interest" description="Disordered" evidence="1">
    <location>
        <begin position="1"/>
        <end position="40"/>
    </location>
</feature>
<reference evidence="2 3" key="2">
    <citation type="journal article" date="2013" name="Plant Cell Physiol.">
        <title>Rice Annotation Project Database (RAP-DB): an integrative and interactive database for rice genomics.</title>
        <authorList>
            <person name="Sakai H."/>
            <person name="Lee S.S."/>
            <person name="Tanaka T."/>
            <person name="Numa H."/>
            <person name="Kim J."/>
            <person name="Kawahara Y."/>
            <person name="Wakimoto H."/>
            <person name="Yang C.C."/>
            <person name="Iwamoto M."/>
            <person name="Abe T."/>
            <person name="Yamada Y."/>
            <person name="Muto A."/>
            <person name="Inokuchi H."/>
            <person name="Ikemura T."/>
            <person name="Matsumoto T."/>
            <person name="Sasaki T."/>
            <person name="Itoh T."/>
        </authorList>
    </citation>
    <scope>NUCLEOTIDE SEQUENCE [LARGE SCALE GENOMIC DNA]</scope>
    <source>
        <strain evidence="3">cv. Nipponbare</strain>
    </source>
</reference>
<feature type="non-terminal residue" evidence="2">
    <location>
        <position position="116"/>
    </location>
</feature>
<dbReference type="AlphaFoldDB" id="A0A0P0X5G7"/>
<accession>A0A0P0X5G7</accession>
<dbReference type="Proteomes" id="UP000059680">
    <property type="component" value="Chromosome 7"/>
</dbReference>
<reference evidence="2 3" key="3">
    <citation type="journal article" date="2013" name="Rice">
        <title>Improvement of the Oryza sativa Nipponbare reference genome using next generation sequence and optical map data.</title>
        <authorList>
            <person name="Kawahara Y."/>
            <person name="de la Bastide M."/>
            <person name="Hamilton J.P."/>
            <person name="Kanamori H."/>
            <person name="McCombie W.R."/>
            <person name="Ouyang S."/>
            <person name="Schwartz D.C."/>
            <person name="Tanaka T."/>
            <person name="Wu J."/>
            <person name="Zhou S."/>
            <person name="Childs K.L."/>
            <person name="Davidson R.M."/>
            <person name="Lin H."/>
            <person name="Quesada-Ocampo L."/>
            <person name="Vaillancourt B."/>
            <person name="Sakai H."/>
            <person name="Lee S.S."/>
            <person name="Kim J."/>
            <person name="Numa H."/>
            <person name="Itoh T."/>
            <person name="Buell C.R."/>
            <person name="Matsumoto T."/>
        </authorList>
    </citation>
    <scope>NUCLEOTIDE SEQUENCE [LARGE SCALE GENOMIC DNA]</scope>
    <source>
        <strain evidence="3">cv. Nipponbare</strain>
    </source>
</reference>
<dbReference type="PaxDb" id="39947-A0A0P0X5G7"/>
<dbReference type="InParanoid" id="A0A0P0X5G7"/>
<protein>
    <submittedName>
        <fullName evidence="2">Os07g0457200 protein</fullName>
    </submittedName>
</protein>
<evidence type="ECO:0000256" key="1">
    <source>
        <dbReference type="SAM" id="MobiDB-lite"/>
    </source>
</evidence>
<dbReference type="Gramene" id="Os07t0457200-01">
    <property type="protein sequence ID" value="Os07t0457200-01"/>
    <property type="gene ID" value="Os07g0457200"/>
</dbReference>
<feature type="compositionally biased region" description="Polar residues" evidence="1">
    <location>
        <begin position="28"/>
        <end position="40"/>
    </location>
</feature>
<organism evidence="2 3">
    <name type="scientific">Oryza sativa subsp. japonica</name>
    <name type="common">Rice</name>
    <dbReference type="NCBI Taxonomy" id="39947"/>
    <lineage>
        <taxon>Eukaryota</taxon>
        <taxon>Viridiplantae</taxon>
        <taxon>Streptophyta</taxon>
        <taxon>Embryophyta</taxon>
        <taxon>Tracheophyta</taxon>
        <taxon>Spermatophyta</taxon>
        <taxon>Magnoliopsida</taxon>
        <taxon>Liliopsida</taxon>
        <taxon>Poales</taxon>
        <taxon>Poaceae</taxon>
        <taxon>BOP clade</taxon>
        <taxon>Oryzoideae</taxon>
        <taxon>Oryzeae</taxon>
        <taxon>Oryzinae</taxon>
        <taxon>Oryza</taxon>
        <taxon>Oryza sativa</taxon>
    </lineage>
</organism>
<proteinExistence type="predicted"/>
<dbReference type="SMR" id="A0A0P0X5G7"/>
<reference evidence="3" key="1">
    <citation type="journal article" date="2005" name="Nature">
        <title>The map-based sequence of the rice genome.</title>
        <authorList>
            <consortium name="International rice genome sequencing project (IRGSP)"/>
            <person name="Matsumoto T."/>
            <person name="Wu J."/>
            <person name="Kanamori H."/>
            <person name="Katayose Y."/>
            <person name="Fujisawa M."/>
            <person name="Namiki N."/>
            <person name="Mizuno H."/>
            <person name="Yamamoto K."/>
            <person name="Antonio B.A."/>
            <person name="Baba T."/>
            <person name="Sakata K."/>
            <person name="Nagamura Y."/>
            <person name="Aoki H."/>
            <person name="Arikawa K."/>
            <person name="Arita K."/>
            <person name="Bito T."/>
            <person name="Chiden Y."/>
            <person name="Fujitsuka N."/>
            <person name="Fukunaka R."/>
            <person name="Hamada M."/>
            <person name="Harada C."/>
            <person name="Hayashi A."/>
            <person name="Hijishita S."/>
            <person name="Honda M."/>
            <person name="Hosokawa S."/>
            <person name="Ichikawa Y."/>
            <person name="Idonuma A."/>
            <person name="Iijima M."/>
            <person name="Ikeda M."/>
            <person name="Ikeno M."/>
            <person name="Ito K."/>
            <person name="Ito S."/>
            <person name="Ito T."/>
            <person name="Ito Y."/>
            <person name="Ito Y."/>
            <person name="Iwabuchi A."/>
            <person name="Kamiya K."/>
            <person name="Karasawa W."/>
            <person name="Kurita K."/>
            <person name="Katagiri S."/>
            <person name="Kikuta A."/>
            <person name="Kobayashi H."/>
            <person name="Kobayashi N."/>
            <person name="Machita K."/>
            <person name="Maehara T."/>
            <person name="Masukawa M."/>
            <person name="Mizubayashi T."/>
            <person name="Mukai Y."/>
            <person name="Nagasaki H."/>
            <person name="Nagata Y."/>
            <person name="Naito S."/>
            <person name="Nakashima M."/>
            <person name="Nakama Y."/>
            <person name="Nakamichi Y."/>
            <person name="Nakamura M."/>
            <person name="Meguro A."/>
            <person name="Negishi M."/>
            <person name="Ohta I."/>
            <person name="Ohta T."/>
            <person name="Okamoto M."/>
            <person name="Ono N."/>
            <person name="Saji S."/>
            <person name="Sakaguchi M."/>
            <person name="Sakai K."/>
            <person name="Shibata M."/>
            <person name="Shimokawa T."/>
            <person name="Song J."/>
            <person name="Takazaki Y."/>
            <person name="Terasawa K."/>
            <person name="Tsugane M."/>
            <person name="Tsuji K."/>
            <person name="Ueda S."/>
            <person name="Waki K."/>
            <person name="Yamagata H."/>
            <person name="Yamamoto M."/>
            <person name="Yamamoto S."/>
            <person name="Yamane H."/>
            <person name="Yoshiki S."/>
            <person name="Yoshihara R."/>
            <person name="Yukawa K."/>
            <person name="Zhong H."/>
            <person name="Yano M."/>
            <person name="Yuan Q."/>
            <person name="Ouyang S."/>
            <person name="Liu J."/>
            <person name="Jones K.M."/>
            <person name="Gansberger K."/>
            <person name="Moffat K."/>
            <person name="Hill J."/>
            <person name="Bera J."/>
            <person name="Fadrosh D."/>
            <person name="Jin S."/>
            <person name="Johri S."/>
            <person name="Kim M."/>
            <person name="Overton L."/>
            <person name="Reardon M."/>
            <person name="Tsitrin T."/>
            <person name="Vuong H."/>
            <person name="Weaver B."/>
            <person name="Ciecko A."/>
            <person name="Tallon L."/>
            <person name="Jackson J."/>
            <person name="Pai G."/>
            <person name="Aken S.V."/>
            <person name="Utterback T."/>
            <person name="Reidmuller S."/>
            <person name="Feldblyum T."/>
            <person name="Hsiao J."/>
            <person name="Zismann V."/>
            <person name="Iobst S."/>
            <person name="de Vazeille A.R."/>
            <person name="Buell C.R."/>
            <person name="Ying K."/>
            <person name="Li Y."/>
            <person name="Lu T."/>
            <person name="Huang Y."/>
            <person name="Zhao Q."/>
            <person name="Feng Q."/>
            <person name="Zhang L."/>
            <person name="Zhu J."/>
            <person name="Weng Q."/>
            <person name="Mu J."/>
            <person name="Lu Y."/>
            <person name="Fan D."/>
            <person name="Liu Y."/>
            <person name="Guan J."/>
            <person name="Zhang Y."/>
            <person name="Yu S."/>
            <person name="Liu X."/>
            <person name="Zhang Y."/>
            <person name="Hong G."/>
            <person name="Han B."/>
            <person name="Choisne N."/>
            <person name="Demange N."/>
            <person name="Orjeda G."/>
            <person name="Samain S."/>
            <person name="Cattolico L."/>
            <person name="Pelletier E."/>
            <person name="Couloux A."/>
            <person name="Segurens B."/>
            <person name="Wincker P."/>
            <person name="D'Hont A."/>
            <person name="Scarpelli C."/>
            <person name="Weissenbach J."/>
            <person name="Salanoubat M."/>
            <person name="Quetier F."/>
            <person name="Yu Y."/>
            <person name="Kim H.R."/>
            <person name="Rambo T."/>
            <person name="Currie J."/>
            <person name="Collura K."/>
            <person name="Luo M."/>
            <person name="Yang T."/>
            <person name="Ammiraju J.S.S."/>
            <person name="Engler F."/>
            <person name="Soderlund C."/>
            <person name="Wing R.A."/>
            <person name="Palmer L.E."/>
            <person name="de la Bastide M."/>
            <person name="Spiegel L."/>
            <person name="Nascimento L."/>
            <person name="Zutavern T."/>
            <person name="O'Shaughnessy A."/>
            <person name="Dike S."/>
            <person name="Dedhia N."/>
            <person name="Preston R."/>
            <person name="Balija V."/>
            <person name="McCombie W.R."/>
            <person name="Chow T."/>
            <person name="Chen H."/>
            <person name="Chung M."/>
            <person name="Chen C."/>
            <person name="Shaw J."/>
            <person name="Wu H."/>
            <person name="Hsiao K."/>
            <person name="Chao Y."/>
            <person name="Chu M."/>
            <person name="Cheng C."/>
            <person name="Hour A."/>
            <person name="Lee P."/>
            <person name="Lin S."/>
            <person name="Lin Y."/>
            <person name="Liou J."/>
            <person name="Liu S."/>
            <person name="Hsing Y."/>
            <person name="Raghuvanshi S."/>
            <person name="Mohanty A."/>
            <person name="Bharti A.K."/>
            <person name="Gaur A."/>
            <person name="Gupta V."/>
            <person name="Kumar D."/>
            <person name="Ravi V."/>
            <person name="Vij S."/>
            <person name="Kapur A."/>
            <person name="Khurana P."/>
            <person name="Khurana P."/>
            <person name="Khurana J.P."/>
            <person name="Tyagi A.K."/>
            <person name="Gaikwad K."/>
            <person name="Singh A."/>
            <person name="Dalal V."/>
            <person name="Srivastava S."/>
            <person name="Dixit A."/>
            <person name="Pal A.K."/>
            <person name="Ghazi I.A."/>
            <person name="Yadav M."/>
            <person name="Pandit A."/>
            <person name="Bhargava A."/>
            <person name="Sureshbabu K."/>
            <person name="Batra K."/>
            <person name="Sharma T.R."/>
            <person name="Mohapatra T."/>
            <person name="Singh N.K."/>
            <person name="Messing J."/>
            <person name="Nelson A.B."/>
            <person name="Fuks G."/>
            <person name="Kavchok S."/>
            <person name="Keizer G."/>
            <person name="Linton E."/>
            <person name="Llaca V."/>
            <person name="Song R."/>
            <person name="Tanyolac B."/>
            <person name="Young S."/>
            <person name="Ho-Il K."/>
            <person name="Hahn J.H."/>
            <person name="Sangsakoo G."/>
            <person name="Vanavichit A."/>
            <person name="de Mattos Luiz.A.T."/>
            <person name="Zimmer P.D."/>
            <person name="Malone G."/>
            <person name="Dellagostin O."/>
            <person name="de Oliveira A.C."/>
            <person name="Bevan M."/>
            <person name="Bancroft I."/>
            <person name="Minx P."/>
            <person name="Cordum H."/>
            <person name="Wilson R."/>
            <person name="Cheng Z."/>
            <person name="Jin W."/>
            <person name="Jiang J."/>
            <person name="Leong S.A."/>
            <person name="Iwama H."/>
            <person name="Gojobori T."/>
            <person name="Itoh T."/>
            <person name="Niimura Y."/>
            <person name="Fujii Y."/>
            <person name="Habara T."/>
            <person name="Sakai H."/>
            <person name="Sato Y."/>
            <person name="Wilson G."/>
            <person name="Kumar K."/>
            <person name="McCouch S."/>
            <person name="Juretic N."/>
            <person name="Hoen D."/>
            <person name="Wright S."/>
            <person name="Bruskiewich R."/>
            <person name="Bureau T."/>
            <person name="Miyao A."/>
            <person name="Hirochika H."/>
            <person name="Nishikawa T."/>
            <person name="Kadowaki K."/>
            <person name="Sugiura M."/>
            <person name="Burr B."/>
            <person name="Sasaki T."/>
        </authorList>
    </citation>
    <scope>NUCLEOTIDE SEQUENCE [LARGE SCALE GENOMIC DNA]</scope>
    <source>
        <strain evidence="3">cv. Nipponbare</strain>
    </source>
</reference>
<sequence length="116" mass="12784">EEEEEEEERKWRLPPSIPPPLHLRSAEPTCTSPASSRSRPVTASWLSVLTRRPPTLASSCVCGLLASRSGAAARAAGPPSRSSNRIGDSTSVWKNVRRLKLVEATWRKCYSSLFSH</sequence>
<evidence type="ECO:0000313" key="2">
    <source>
        <dbReference type="EMBL" id="BAT01348.1"/>
    </source>
</evidence>
<keyword evidence="3" id="KW-1185">Reference proteome</keyword>
<evidence type="ECO:0000313" key="3">
    <source>
        <dbReference type="Proteomes" id="UP000059680"/>
    </source>
</evidence>
<dbReference type="EMBL" id="AP014963">
    <property type="protein sequence ID" value="BAT01348.1"/>
    <property type="molecule type" value="Genomic_DNA"/>
</dbReference>
<gene>
    <name evidence="2" type="ordered locus">Os07g0457200</name>
    <name evidence="2" type="ORF">OSNPB_070457200</name>
</gene>
<name>A0A0P0X5G7_ORYSJ</name>